<organism evidence="2 3">
    <name type="scientific">Luteimonas aestuarii</name>
    <dbReference type="NCBI Taxonomy" id="453837"/>
    <lineage>
        <taxon>Bacteria</taxon>
        <taxon>Pseudomonadati</taxon>
        <taxon>Pseudomonadota</taxon>
        <taxon>Gammaproteobacteria</taxon>
        <taxon>Lysobacterales</taxon>
        <taxon>Lysobacteraceae</taxon>
        <taxon>Luteimonas</taxon>
    </lineage>
</organism>
<proteinExistence type="predicted"/>
<gene>
    <name evidence="2" type="ORF">E2F46_14980</name>
</gene>
<dbReference type="RefSeq" id="WP_133323390.1">
    <property type="nucleotide sequence ID" value="NZ_SMTF01000016.1"/>
</dbReference>
<keyword evidence="1" id="KW-0472">Membrane</keyword>
<dbReference type="Proteomes" id="UP000294796">
    <property type="component" value="Unassembled WGS sequence"/>
</dbReference>
<dbReference type="AlphaFoldDB" id="A0A4R5TSX9"/>
<accession>A0A4R5TSX9</accession>
<protein>
    <submittedName>
        <fullName evidence="2">Uncharacterized protein</fullName>
    </submittedName>
</protein>
<feature type="transmembrane region" description="Helical" evidence="1">
    <location>
        <begin position="59"/>
        <end position="78"/>
    </location>
</feature>
<name>A0A4R5TSX9_9GAMM</name>
<keyword evidence="1" id="KW-0812">Transmembrane</keyword>
<evidence type="ECO:0000313" key="2">
    <source>
        <dbReference type="EMBL" id="TDK21535.1"/>
    </source>
</evidence>
<keyword evidence="3" id="KW-1185">Reference proteome</keyword>
<dbReference type="OrthoDB" id="5975399at2"/>
<evidence type="ECO:0000313" key="3">
    <source>
        <dbReference type="Proteomes" id="UP000294796"/>
    </source>
</evidence>
<keyword evidence="1" id="KW-1133">Transmembrane helix</keyword>
<sequence>MNTPDDRTDLPALLRMQLRGLRTDAPPSRDLWDGIANRIANTPQQVAAVAPITARRHPVAWFAAAAVLALAVGMGWQLRPGGPATATPPTATAPVQSGNGLLVAQADAMAREYEAALREIESARGLDTTPAVLAELDASVATIRAALAQAPDSRFLFDRLQRVYAQRLSLTQRLVSA</sequence>
<comment type="caution">
    <text evidence="2">The sequence shown here is derived from an EMBL/GenBank/DDBJ whole genome shotgun (WGS) entry which is preliminary data.</text>
</comment>
<reference evidence="2 3" key="1">
    <citation type="submission" date="2019-03" db="EMBL/GenBank/DDBJ databases">
        <title>Luteimonas zhaokaii sp.nov., isolated from the rectal contents of Plateau pika in Yushu, Qinghai Province, China.</title>
        <authorList>
            <person name="Zhang G."/>
        </authorList>
    </citation>
    <scope>NUCLEOTIDE SEQUENCE [LARGE SCALE GENOMIC DNA]</scope>
    <source>
        <strain evidence="2 3">B9</strain>
    </source>
</reference>
<evidence type="ECO:0000256" key="1">
    <source>
        <dbReference type="SAM" id="Phobius"/>
    </source>
</evidence>
<dbReference type="EMBL" id="SMTF01000016">
    <property type="protein sequence ID" value="TDK21535.1"/>
    <property type="molecule type" value="Genomic_DNA"/>
</dbReference>